<sequence>MRPWDGQFLKKTSAVGLSLNLFGINVSNNMHPAKIEVSTFSVVGVFKLRTFTCKCSSNNFPQRVSFQLNSELACEYLASVKDTLVGSRQCMGGFQSVWMSFKSV</sequence>
<evidence type="ECO:0000313" key="2">
    <source>
        <dbReference type="Proteomes" id="UP000541154"/>
    </source>
</evidence>
<proteinExistence type="predicted"/>
<gene>
    <name evidence="1" type="ORF">ETB97_012183</name>
</gene>
<comment type="caution">
    <text evidence="1">The sequence shown here is derived from an EMBL/GenBank/DDBJ whole genome shotgun (WGS) entry which is preliminary data.</text>
</comment>
<dbReference type="EMBL" id="SPNV01000083">
    <property type="protein sequence ID" value="KAF5862037.1"/>
    <property type="molecule type" value="Genomic_DNA"/>
</dbReference>
<reference evidence="1 2" key="1">
    <citation type="submission" date="2019-04" db="EMBL/GenBank/DDBJ databases">
        <title>Aspergillus burnettii sp. nov., novel species from soil in southeast Queensland.</title>
        <authorList>
            <person name="Gilchrist C.L.M."/>
            <person name="Pitt J.I."/>
            <person name="Lange L."/>
            <person name="Lacey H.J."/>
            <person name="Vuong D."/>
            <person name="Midgley D.J."/>
            <person name="Greenfield P."/>
            <person name="Bradbury M."/>
            <person name="Lacey E."/>
            <person name="Busk P.K."/>
            <person name="Pilgaard B."/>
            <person name="Chooi Y.H."/>
            <person name="Piggott A.M."/>
        </authorList>
    </citation>
    <scope>NUCLEOTIDE SEQUENCE [LARGE SCALE GENOMIC DNA]</scope>
    <source>
        <strain evidence="1 2">FRR 5400</strain>
    </source>
</reference>
<organism evidence="1 2">
    <name type="scientific">Petromyces alliaceus</name>
    <name type="common">Aspergillus alliaceus</name>
    <dbReference type="NCBI Taxonomy" id="209559"/>
    <lineage>
        <taxon>Eukaryota</taxon>
        <taxon>Fungi</taxon>
        <taxon>Dikarya</taxon>
        <taxon>Ascomycota</taxon>
        <taxon>Pezizomycotina</taxon>
        <taxon>Eurotiomycetes</taxon>
        <taxon>Eurotiomycetidae</taxon>
        <taxon>Eurotiales</taxon>
        <taxon>Aspergillaceae</taxon>
        <taxon>Aspergillus</taxon>
        <taxon>Aspergillus subgen. Circumdati</taxon>
    </lineage>
</organism>
<keyword evidence="2" id="KW-1185">Reference proteome</keyword>
<dbReference type="Proteomes" id="UP000541154">
    <property type="component" value="Unassembled WGS sequence"/>
</dbReference>
<protein>
    <submittedName>
        <fullName evidence="1">Uncharacterized protein</fullName>
    </submittedName>
</protein>
<dbReference type="AlphaFoldDB" id="A0A8H6E775"/>
<accession>A0A8H6E775</accession>
<name>A0A8H6E775_PETAA</name>
<evidence type="ECO:0000313" key="1">
    <source>
        <dbReference type="EMBL" id="KAF5862037.1"/>
    </source>
</evidence>